<comment type="cofactor">
    <cofactor evidence="18">
        <name>Mn(2+)</name>
        <dbReference type="ChEBI" id="CHEBI:29035"/>
    </cofactor>
    <text evidence="18">The cofactor is mostly bound to the substrate.</text>
</comment>
<dbReference type="AlphaFoldDB" id="A0A6L2Q087"/>
<comment type="caution">
    <text evidence="19">The sequence shown here is derived from an EMBL/GenBank/DDBJ whole genome shotgun (WGS) entry which is preliminary data.</text>
</comment>
<keyword evidence="14" id="KW-1015">Disulfide bond</keyword>
<evidence type="ECO:0000313" key="19">
    <source>
        <dbReference type="EMBL" id="GFG36125.1"/>
    </source>
</evidence>
<proteinExistence type="inferred from homology"/>
<dbReference type="GO" id="GO:0047223">
    <property type="term" value="F:beta-1,3-galactosyl-O-glycosyl-glycoprotein beta-1,3-N-acetylglucosaminyltransferase activity"/>
    <property type="evidence" value="ECO:0007669"/>
    <property type="project" value="TreeGrafter"/>
</dbReference>
<keyword evidence="13" id="KW-0472">Membrane</keyword>
<dbReference type="GO" id="GO:0016266">
    <property type="term" value="P:protein O-linked glycosylation via N-acetyl-galactosamine"/>
    <property type="evidence" value="ECO:0007669"/>
    <property type="project" value="TreeGrafter"/>
</dbReference>
<dbReference type="FunFam" id="3.90.550.10:FF:000038">
    <property type="entry name" value="protein O-linked-mannose beta-1,2-N-acetylglucosaminyltransferase 1 isoform X1"/>
    <property type="match status" value="1"/>
</dbReference>
<evidence type="ECO:0000256" key="14">
    <source>
        <dbReference type="ARBA" id="ARBA00023157"/>
    </source>
</evidence>
<evidence type="ECO:0000256" key="5">
    <source>
        <dbReference type="ARBA" id="ARBA00022676"/>
    </source>
</evidence>
<evidence type="ECO:0000256" key="12">
    <source>
        <dbReference type="ARBA" id="ARBA00023034"/>
    </source>
</evidence>
<evidence type="ECO:0000256" key="8">
    <source>
        <dbReference type="ARBA" id="ARBA00022723"/>
    </source>
</evidence>
<dbReference type="Pfam" id="PF03071">
    <property type="entry name" value="GNT-I"/>
    <property type="match status" value="1"/>
</dbReference>
<evidence type="ECO:0000256" key="1">
    <source>
        <dbReference type="ARBA" id="ARBA00004323"/>
    </source>
</evidence>
<sequence length="254" mass="29599">MLRSLLSAHGANPEMITVFIDGYFEEPLEVTKLFGLRGIQHTPIGVKNARISQHYKASLTATFNIFPNAKYAIIVEEDLDVSPDFFSYFSQTRRLLEEDEMIYCISAWNDQGYEHTSDDPGLLYRVETMPGLGWLLKRSLYKDELESKWPTPDKMWDWDMWMRLPEIRKGRECVIPDVSRTYHFGSSGLNMNSYFQDVYFKKHSFNTQPNVELKNVDSVKQNNYEELIVGMIKRGTVLDHSRSPCDDNFIPDKK</sequence>
<comment type="function">
    <text evidence="18">Initiates complex N-linked carbohydrate formation. Essential for the conversion of high-mannose to hybrid and complex N-glycans.</text>
</comment>
<dbReference type="EC" id="2.4.1.101" evidence="18"/>
<keyword evidence="12 18" id="KW-0333">Golgi apparatus</keyword>
<dbReference type="Proteomes" id="UP000502823">
    <property type="component" value="Unassembled WGS sequence"/>
</dbReference>
<keyword evidence="9" id="KW-0430">Lectin</keyword>
<evidence type="ECO:0000256" key="3">
    <source>
        <dbReference type="ARBA" id="ARBA00006492"/>
    </source>
</evidence>
<dbReference type="InterPro" id="IPR004139">
    <property type="entry name" value="Glyco_trans_13"/>
</dbReference>
<dbReference type="GO" id="GO:0003827">
    <property type="term" value="F:alpha-1,3-mannosylglycoprotein 2-beta-N-acetylglucosaminyltransferase activity"/>
    <property type="evidence" value="ECO:0007669"/>
    <property type="project" value="UniProtKB-UniRule"/>
</dbReference>
<evidence type="ECO:0000256" key="6">
    <source>
        <dbReference type="ARBA" id="ARBA00022679"/>
    </source>
</evidence>
<keyword evidence="6" id="KW-0808">Transferase</keyword>
<organism evidence="19 20">
    <name type="scientific">Coptotermes formosanus</name>
    <name type="common">Formosan subterranean termite</name>
    <dbReference type="NCBI Taxonomy" id="36987"/>
    <lineage>
        <taxon>Eukaryota</taxon>
        <taxon>Metazoa</taxon>
        <taxon>Ecdysozoa</taxon>
        <taxon>Arthropoda</taxon>
        <taxon>Hexapoda</taxon>
        <taxon>Insecta</taxon>
        <taxon>Pterygota</taxon>
        <taxon>Neoptera</taxon>
        <taxon>Polyneoptera</taxon>
        <taxon>Dictyoptera</taxon>
        <taxon>Blattodea</taxon>
        <taxon>Blattoidea</taxon>
        <taxon>Termitoidae</taxon>
        <taxon>Rhinotermitidae</taxon>
        <taxon>Coptotermes</taxon>
    </lineage>
</organism>
<gene>
    <name evidence="19" type="ORF">Cfor_01379</name>
</gene>
<dbReference type="InterPro" id="IPR052463">
    <property type="entry name" value="O-linked_mannose_GnT"/>
</dbReference>
<reference evidence="20" key="1">
    <citation type="submission" date="2020-01" db="EMBL/GenBank/DDBJ databases">
        <title>Draft genome sequence of the Termite Coptotermes fromosanus.</title>
        <authorList>
            <person name="Itakura S."/>
            <person name="Yosikawa Y."/>
            <person name="Umezawa K."/>
        </authorList>
    </citation>
    <scope>NUCLEOTIDE SEQUENCE [LARGE SCALE GENOMIC DNA]</scope>
</reference>
<accession>A0A6L2Q087</accession>
<comment type="subunit">
    <text evidence="16">Interacts with DAG1 (via O-linked mannose moiety). Interacts (via transmembrane domain) with FKTN; the interaction is direct and is required for normal location in Golgi membranes.</text>
</comment>
<evidence type="ECO:0000256" key="17">
    <source>
        <dbReference type="ARBA" id="ARBA00049045"/>
    </source>
</evidence>
<evidence type="ECO:0000256" key="9">
    <source>
        <dbReference type="ARBA" id="ARBA00022734"/>
    </source>
</evidence>
<evidence type="ECO:0000313" key="20">
    <source>
        <dbReference type="Proteomes" id="UP000502823"/>
    </source>
</evidence>
<evidence type="ECO:0000256" key="7">
    <source>
        <dbReference type="ARBA" id="ARBA00022692"/>
    </source>
</evidence>
<name>A0A6L2Q087_COPFO</name>
<evidence type="ECO:0000256" key="2">
    <source>
        <dbReference type="ARBA" id="ARBA00004922"/>
    </source>
</evidence>
<evidence type="ECO:0000256" key="4">
    <source>
        <dbReference type="ARBA" id="ARBA00022553"/>
    </source>
</evidence>
<keyword evidence="7" id="KW-0812">Transmembrane</keyword>
<evidence type="ECO:0000256" key="11">
    <source>
        <dbReference type="ARBA" id="ARBA00022989"/>
    </source>
</evidence>
<dbReference type="OrthoDB" id="440755at2759"/>
<dbReference type="InterPro" id="IPR029044">
    <property type="entry name" value="Nucleotide-diphossugar_trans"/>
</dbReference>
<dbReference type="Gene3D" id="3.90.550.10">
    <property type="entry name" value="Spore Coat Polysaccharide Biosynthesis Protein SpsA, Chain A"/>
    <property type="match status" value="1"/>
</dbReference>
<comment type="pathway">
    <text evidence="2 18">Protein modification; protein glycosylation.</text>
</comment>
<dbReference type="EMBL" id="BLKM01000609">
    <property type="protein sequence ID" value="GFG36125.1"/>
    <property type="molecule type" value="Genomic_DNA"/>
</dbReference>
<comment type="subcellular location">
    <subcellularLocation>
        <location evidence="1 18">Golgi apparatus membrane</location>
        <topology evidence="1 18">Single-pass type II membrane protein</topology>
    </subcellularLocation>
</comment>
<keyword evidence="11" id="KW-1133">Transmembrane helix</keyword>
<feature type="non-terminal residue" evidence="19">
    <location>
        <position position="254"/>
    </location>
</feature>
<dbReference type="PANTHER" id="PTHR46396">
    <property type="entry name" value="PROTEIN O-LINKED-MANNOSE BETA-1,2-N-ACETYLGLUCOSAMINYLTRANSFERASE 1"/>
    <property type="match status" value="1"/>
</dbReference>
<keyword evidence="15 18" id="KW-0464">Manganese</keyword>
<dbReference type="PANTHER" id="PTHR46396:SF1">
    <property type="entry name" value="PROTEIN O-LINKED-MANNOSE BETA-1,2-N-ACETYLGLUCOSAMINYLTRANSFERASE 1"/>
    <property type="match status" value="1"/>
</dbReference>
<dbReference type="InParanoid" id="A0A6L2Q087"/>
<keyword evidence="20" id="KW-1185">Reference proteome</keyword>
<comment type="similarity">
    <text evidence="3 18">Belongs to the glycosyltransferase 13 family.</text>
</comment>
<comment type="catalytic activity">
    <reaction evidence="17">
        <text>3-O-(alpha-D-mannosyl)-L-threonyl-[protein] + UDP-N-acetyl-alpha-D-glucosamine = 3-O-(N-acetyl-beta-D-glucosaminyl-(1-&gt;2)-alpha-D-mannosyl)-L-threonyl-[protein] + UDP + H(+)</text>
        <dbReference type="Rhea" id="RHEA:54128"/>
        <dbReference type="Rhea" id="RHEA-COMP:13547"/>
        <dbReference type="Rhea" id="RHEA-COMP:13802"/>
        <dbReference type="ChEBI" id="CHEBI:15378"/>
        <dbReference type="ChEBI" id="CHEBI:57705"/>
        <dbReference type="ChEBI" id="CHEBI:58223"/>
        <dbReference type="ChEBI" id="CHEBI:137323"/>
        <dbReference type="ChEBI" id="CHEBI:138067"/>
    </reaction>
</comment>
<keyword evidence="4" id="KW-0597">Phosphoprotein</keyword>
<protein>
    <recommendedName>
        <fullName evidence="18">Alpha-1,3-mannosyl-glycoprotein 2-beta-N-acetylglucosaminyltransferase</fullName>
        <shortName evidence="18">GNT-I</shortName>
        <shortName evidence="18">GlcNAc-T I</shortName>
        <ecNumber evidence="18">2.4.1.101</ecNumber>
    </recommendedName>
    <alternativeName>
        <fullName evidence="18">N-glycosyl-oligosaccharide-glycoprotein N-acetylglucosaminyltransferase I</fullName>
    </alternativeName>
</protein>
<evidence type="ECO:0000256" key="18">
    <source>
        <dbReference type="RuleBase" id="RU368119"/>
    </source>
</evidence>
<keyword evidence="10 18" id="KW-0735">Signal-anchor</keyword>
<dbReference type="UniPathway" id="UPA00378"/>
<keyword evidence="5 18" id="KW-0328">Glycosyltransferase</keyword>
<evidence type="ECO:0000256" key="15">
    <source>
        <dbReference type="ARBA" id="ARBA00023211"/>
    </source>
</evidence>
<comment type="catalytic activity">
    <reaction evidence="18">
        <text>N(4)-(alpha-D-Man-(1-&gt;3)-[alpha-D-Man-(1-&gt;3)-[alpha-D-Man-(1-&gt;6)]-alpha-D-Man-(1-&gt;6)]-beta-D-Man-(1-&gt;4)-beta-D-GlcNAc-(1-&gt;4)-beta-D-GlcNAc)-L-asparaginyl-[protein] (N-glucan mannose isomer 5A1,2) + UDP-N-acetyl-alpha-D-glucosamine = N(4)-{beta-D-GlcNAc-(1-&gt;2)-alpha-D-Man-(1-&gt;3)-[alpha-D-Man-(1-&gt;3)-[alpha-D-Man-(1-&gt;6)]-alpha-D-Man-(1-&gt;6)]-beta-D-Man-(1-&gt;4)-beta-D-GlcNAc-(1-&gt;4)-beta-D-GlcNAc}-L-asparaginyl-[protein] + UDP + H(+)</text>
        <dbReference type="Rhea" id="RHEA:11456"/>
        <dbReference type="Rhea" id="RHEA-COMP:14367"/>
        <dbReference type="Rhea" id="RHEA-COMP:14368"/>
        <dbReference type="ChEBI" id="CHEBI:15378"/>
        <dbReference type="ChEBI" id="CHEBI:57705"/>
        <dbReference type="ChEBI" id="CHEBI:58223"/>
        <dbReference type="ChEBI" id="CHEBI:59087"/>
        <dbReference type="ChEBI" id="CHEBI:60625"/>
        <dbReference type="EC" id="2.4.1.101"/>
    </reaction>
</comment>
<dbReference type="GO" id="GO:0030145">
    <property type="term" value="F:manganese ion binding"/>
    <property type="evidence" value="ECO:0007669"/>
    <property type="project" value="UniProtKB-UniRule"/>
</dbReference>
<evidence type="ECO:0000256" key="10">
    <source>
        <dbReference type="ARBA" id="ARBA00022968"/>
    </source>
</evidence>
<evidence type="ECO:0000256" key="16">
    <source>
        <dbReference type="ARBA" id="ARBA00046887"/>
    </source>
</evidence>
<dbReference type="GO" id="GO:0000139">
    <property type="term" value="C:Golgi membrane"/>
    <property type="evidence" value="ECO:0007669"/>
    <property type="project" value="UniProtKB-SubCell"/>
</dbReference>
<keyword evidence="8 18" id="KW-0479">Metal-binding</keyword>
<dbReference type="GO" id="GO:0030246">
    <property type="term" value="F:carbohydrate binding"/>
    <property type="evidence" value="ECO:0007669"/>
    <property type="project" value="UniProtKB-KW"/>
</dbReference>
<evidence type="ECO:0000256" key="13">
    <source>
        <dbReference type="ARBA" id="ARBA00023136"/>
    </source>
</evidence>
<dbReference type="SUPFAM" id="SSF53448">
    <property type="entry name" value="Nucleotide-diphospho-sugar transferases"/>
    <property type="match status" value="1"/>
</dbReference>